<dbReference type="Proteomes" id="UP000005237">
    <property type="component" value="Unassembled WGS sequence"/>
</dbReference>
<name>A0A8R1ELD2_CAEJA</name>
<protein>
    <submittedName>
        <fullName evidence="2">Uncharacterized protein</fullName>
    </submittedName>
</protein>
<sequence>MQKYQTYSIAGSLVQTTKLSTASSRRTSMPPIEKKRSSSWAPPSGKARTLSTVENIYQPLLSGAQRKDL</sequence>
<accession>A0A8R1ELD2</accession>
<dbReference type="EnsemblMetazoa" id="CJA37502.1">
    <property type="protein sequence ID" value="CJA37502.1"/>
    <property type="gene ID" value="WBGene00213349"/>
</dbReference>
<dbReference type="AlphaFoldDB" id="A0A8R1ELD2"/>
<evidence type="ECO:0000313" key="2">
    <source>
        <dbReference type="EnsemblMetazoa" id="CJA37502.1"/>
    </source>
</evidence>
<evidence type="ECO:0000313" key="3">
    <source>
        <dbReference type="Proteomes" id="UP000005237"/>
    </source>
</evidence>
<feature type="region of interest" description="Disordered" evidence="1">
    <location>
        <begin position="19"/>
        <end position="48"/>
    </location>
</feature>
<reference evidence="2" key="2">
    <citation type="submission" date="2022-06" db="UniProtKB">
        <authorList>
            <consortium name="EnsemblMetazoa"/>
        </authorList>
    </citation>
    <scope>IDENTIFICATION</scope>
    <source>
        <strain evidence="2">DF5081</strain>
    </source>
</reference>
<reference evidence="3" key="1">
    <citation type="submission" date="2010-08" db="EMBL/GenBank/DDBJ databases">
        <authorList>
            <consortium name="Caenorhabditis japonica Sequencing Consortium"/>
            <person name="Wilson R.K."/>
        </authorList>
    </citation>
    <scope>NUCLEOTIDE SEQUENCE [LARGE SCALE GENOMIC DNA]</scope>
    <source>
        <strain evidence="3">DF5081</strain>
    </source>
</reference>
<proteinExistence type="predicted"/>
<keyword evidence="3" id="KW-1185">Reference proteome</keyword>
<evidence type="ECO:0000256" key="1">
    <source>
        <dbReference type="SAM" id="MobiDB-lite"/>
    </source>
</evidence>
<organism evidence="2 3">
    <name type="scientific">Caenorhabditis japonica</name>
    <dbReference type="NCBI Taxonomy" id="281687"/>
    <lineage>
        <taxon>Eukaryota</taxon>
        <taxon>Metazoa</taxon>
        <taxon>Ecdysozoa</taxon>
        <taxon>Nematoda</taxon>
        <taxon>Chromadorea</taxon>
        <taxon>Rhabditida</taxon>
        <taxon>Rhabditina</taxon>
        <taxon>Rhabditomorpha</taxon>
        <taxon>Rhabditoidea</taxon>
        <taxon>Rhabditidae</taxon>
        <taxon>Peloderinae</taxon>
        <taxon>Caenorhabditis</taxon>
    </lineage>
</organism>